<protein>
    <recommendedName>
        <fullName evidence="1">Reverse transcriptase Ty1/copia-type domain-containing protein</fullName>
    </recommendedName>
</protein>
<organism evidence="2 3">
    <name type="scientific">Mikania micrantha</name>
    <name type="common">bitter vine</name>
    <dbReference type="NCBI Taxonomy" id="192012"/>
    <lineage>
        <taxon>Eukaryota</taxon>
        <taxon>Viridiplantae</taxon>
        <taxon>Streptophyta</taxon>
        <taxon>Embryophyta</taxon>
        <taxon>Tracheophyta</taxon>
        <taxon>Spermatophyta</taxon>
        <taxon>Magnoliopsida</taxon>
        <taxon>eudicotyledons</taxon>
        <taxon>Gunneridae</taxon>
        <taxon>Pentapetalae</taxon>
        <taxon>asterids</taxon>
        <taxon>campanulids</taxon>
        <taxon>Asterales</taxon>
        <taxon>Asteraceae</taxon>
        <taxon>Asteroideae</taxon>
        <taxon>Heliantheae alliance</taxon>
        <taxon>Eupatorieae</taxon>
        <taxon>Mikania</taxon>
    </lineage>
</organism>
<proteinExistence type="predicted"/>
<dbReference type="InterPro" id="IPR043502">
    <property type="entry name" value="DNA/RNA_pol_sf"/>
</dbReference>
<dbReference type="AlphaFoldDB" id="A0A5N6M5Z5"/>
<dbReference type="EMBL" id="SZYD01000017">
    <property type="protein sequence ID" value="KAD3069345.1"/>
    <property type="molecule type" value="Genomic_DNA"/>
</dbReference>
<dbReference type="Proteomes" id="UP000326396">
    <property type="component" value="Linkage Group LG7"/>
</dbReference>
<gene>
    <name evidence="2" type="ORF">E3N88_37225</name>
</gene>
<dbReference type="Pfam" id="PF07727">
    <property type="entry name" value="RVT_2"/>
    <property type="match status" value="1"/>
</dbReference>
<comment type="caution">
    <text evidence="2">The sequence shown here is derived from an EMBL/GenBank/DDBJ whole genome shotgun (WGS) entry which is preliminary data.</text>
</comment>
<name>A0A5N6M5Z5_9ASTR</name>
<dbReference type="SUPFAM" id="SSF56672">
    <property type="entry name" value="DNA/RNA polymerases"/>
    <property type="match status" value="1"/>
</dbReference>
<sequence>MSDPAKAPEQTFDDTPVQGFRNLNEVYELLLTESEPVKFSEAVGKKEWDEAMRSEIASIEKNKTWKLTDLPAGQRPIGLKWVYKIKRDAKDQITKHKERLVAKGYIQKQGVDYEEVFAPVARLETVRLVLALSAQNGWPVHHLDVKTAFLHGELNEEVFVKQPEGFERKGQEQKVYKLIKALYGLKQAPRA</sequence>
<keyword evidence="3" id="KW-1185">Reference proteome</keyword>
<dbReference type="OrthoDB" id="1917367at2759"/>
<reference evidence="2 3" key="1">
    <citation type="submission" date="2019-05" db="EMBL/GenBank/DDBJ databases">
        <title>Mikania micrantha, genome provides insights into the molecular mechanism of rapid growth.</title>
        <authorList>
            <person name="Liu B."/>
        </authorList>
    </citation>
    <scope>NUCLEOTIDE SEQUENCE [LARGE SCALE GENOMIC DNA]</scope>
    <source>
        <strain evidence="2">NLD-2019</strain>
        <tissue evidence="2">Leaf</tissue>
    </source>
</reference>
<feature type="domain" description="Reverse transcriptase Ty1/copia-type" evidence="1">
    <location>
        <begin position="62"/>
        <end position="190"/>
    </location>
</feature>
<dbReference type="InterPro" id="IPR013103">
    <property type="entry name" value="RVT_2"/>
</dbReference>
<accession>A0A5N6M5Z5</accession>
<evidence type="ECO:0000313" key="3">
    <source>
        <dbReference type="Proteomes" id="UP000326396"/>
    </source>
</evidence>
<evidence type="ECO:0000259" key="1">
    <source>
        <dbReference type="Pfam" id="PF07727"/>
    </source>
</evidence>
<evidence type="ECO:0000313" key="2">
    <source>
        <dbReference type="EMBL" id="KAD3069345.1"/>
    </source>
</evidence>